<evidence type="ECO:0000256" key="1">
    <source>
        <dbReference type="SAM" id="Phobius"/>
    </source>
</evidence>
<reference evidence="2 3" key="1">
    <citation type="submission" date="2023-03" db="EMBL/GenBank/DDBJ databases">
        <title>Bacillus Genome Sequencing.</title>
        <authorList>
            <person name="Dunlap C."/>
        </authorList>
    </citation>
    <scope>NUCLEOTIDE SEQUENCE [LARGE SCALE GENOMIC DNA]</scope>
    <source>
        <strain evidence="2 3">B-41290</strain>
    </source>
</reference>
<keyword evidence="1" id="KW-1133">Transmembrane helix</keyword>
<feature type="transmembrane region" description="Helical" evidence="1">
    <location>
        <begin position="12"/>
        <end position="31"/>
    </location>
</feature>
<evidence type="ECO:0000313" key="3">
    <source>
        <dbReference type="Proteomes" id="UP001307168"/>
    </source>
</evidence>
<keyword evidence="1" id="KW-0472">Membrane</keyword>
<comment type="caution">
    <text evidence="2">The sequence shown here is derived from an EMBL/GenBank/DDBJ whole genome shotgun (WGS) entry which is preliminary data.</text>
</comment>
<dbReference type="EMBL" id="JARNBH010000014">
    <property type="protein sequence ID" value="MEC0274427.1"/>
    <property type="molecule type" value="Genomic_DNA"/>
</dbReference>
<evidence type="ECO:0000313" key="2">
    <source>
        <dbReference type="EMBL" id="MEC0274427.1"/>
    </source>
</evidence>
<name>A0AAW9NGG8_9BACI</name>
<accession>A0AAW9NGG8</accession>
<organism evidence="2 3">
    <name type="scientific">Peribacillus castrilensis</name>
    <dbReference type="NCBI Taxonomy" id="2897690"/>
    <lineage>
        <taxon>Bacteria</taxon>
        <taxon>Bacillati</taxon>
        <taxon>Bacillota</taxon>
        <taxon>Bacilli</taxon>
        <taxon>Bacillales</taxon>
        <taxon>Bacillaceae</taxon>
        <taxon>Peribacillus</taxon>
    </lineage>
</organism>
<sequence length="179" mass="21007">MENTKKVFYMRRNIIIFITFGVVLLLSVFLFNHTFSRSYHHIFTKTTDLSKENIEGLFLNDDFYSEAITKRYGKKTEQSRNVTNYDYFELKKGIEIAVSETGNITRFIITNSSLETIKGIKIGDKKEDVIKVYGKNYYFRSEQGVDIIGYVDKKSDTSIEFWLFDGKVDIYKLDNKSMK</sequence>
<dbReference type="RefSeq" id="WP_367407134.1">
    <property type="nucleotide sequence ID" value="NZ_JARNBH010000014.1"/>
</dbReference>
<keyword evidence="3" id="KW-1185">Reference proteome</keyword>
<protein>
    <recommendedName>
        <fullName evidence="4">DUF4309 domain-containing protein</fullName>
    </recommendedName>
</protein>
<keyword evidence="1" id="KW-0812">Transmembrane</keyword>
<gene>
    <name evidence="2" type="ORF">P4706_15340</name>
</gene>
<evidence type="ECO:0008006" key="4">
    <source>
        <dbReference type="Google" id="ProtNLM"/>
    </source>
</evidence>
<dbReference type="Proteomes" id="UP001307168">
    <property type="component" value="Unassembled WGS sequence"/>
</dbReference>
<proteinExistence type="predicted"/>
<dbReference type="AlphaFoldDB" id="A0AAW9NGG8"/>